<evidence type="ECO:0000313" key="1">
    <source>
        <dbReference type="EMBL" id="TPP62089.1"/>
    </source>
</evidence>
<gene>
    <name evidence="1" type="ORF">FGIG_03798</name>
</gene>
<comment type="caution">
    <text evidence="1">The sequence shown here is derived from an EMBL/GenBank/DDBJ whole genome shotgun (WGS) entry which is preliminary data.</text>
</comment>
<accession>A0A504YNY3</accession>
<dbReference type="EMBL" id="SUNJ01007321">
    <property type="protein sequence ID" value="TPP62089.1"/>
    <property type="molecule type" value="Genomic_DNA"/>
</dbReference>
<name>A0A504YNY3_FASGI</name>
<dbReference type="Proteomes" id="UP000316759">
    <property type="component" value="Unassembled WGS sequence"/>
</dbReference>
<proteinExistence type="predicted"/>
<organism evidence="1 2">
    <name type="scientific">Fasciola gigantica</name>
    <name type="common">Giant liver fluke</name>
    <dbReference type="NCBI Taxonomy" id="46835"/>
    <lineage>
        <taxon>Eukaryota</taxon>
        <taxon>Metazoa</taxon>
        <taxon>Spiralia</taxon>
        <taxon>Lophotrochozoa</taxon>
        <taxon>Platyhelminthes</taxon>
        <taxon>Trematoda</taxon>
        <taxon>Digenea</taxon>
        <taxon>Plagiorchiida</taxon>
        <taxon>Echinostomata</taxon>
        <taxon>Echinostomatoidea</taxon>
        <taxon>Fasciolidae</taxon>
        <taxon>Fasciola</taxon>
    </lineage>
</organism>
<sequence>MLFFIRTQSTLKDGPIFANGQYSQTLMLKNTRT</sequence>
<keyword evidence="2" id="KW-1185">Reference proteome</keyword>
<dbReference type="AlphaFoldDB" id="A0A504YNY3"/>
<evidence type="ECO:0000313" key="2">
    <source>
        <dbReference type="Proteomes" id="UP000316759"/>
    </source>
</evidence>
<protein>
    <submittedName>
        <fullName evidence="1">Uncharacterized protein</fullName>
    </submittedName>
</protein>
<reference evidence="1 2" key="1">
    <citation type="submission" date="2019-04" db="EMBL/GenBank/DDBJ databases">
        <title>Annotation for the trematode Fasciola gigantica.</title>
        <authorList>
            <person name="Choi Y.-J."/>
        </authorList>
    </citation>
    <scope>NUCLEOTIDE SEQUENCE [LARGE SCALE GENOMIC DNA]</scope>
    <source>
        <strain evidence="1">Uganda_cow_1</strain>
    </source>
</reference>